<feature type="region of interest" description="Disordered" evidence="1">
    <location>
        <begin position="35"/>
        <end position="89"/>
    </location>
</feature>
<evidence type="ECO:0000313" key="2">
    <source>
        <dbReference type="Ensembl" id="ENSSSCP00070007069.1"/>
    </source>
</evidence>
<proteinExistence type="predicted"/>
<organism evidence="2 3">
    <name type="scientific">Sus scrofa</name>
    <name type="common">Pig</name>
    <dbReference type="NCBI Taxonomy" id="9823"/>
    <lineage>
        <taxon>Eukaryota</taxon>
        <taxon>Metazoa</taxon>
        <taxon>Chordata</taxon>
        <taxon>Craniata</taxon>
        <taxon>Vertebrata</taxon>
        <taxon>Euteleostomi</taxon>
        <taxon>Mammalia</taxon>
        <taxon>Eutheria</taxon>
        <taxon>Laurasiatheria</taxon>
        <taxon>Artiodactyla</taxon>
        <taxon>Suina</taxon>
        <taxon>Suidae</taxon>
        <taxon>Sus</taxon>
    </lineage>
</organism>
<reference evidence="2" key="2">
    <citation type="submission" date="2025-08" db="UniProtKB">
        <authorList>
            <consortium name="Ensembl"/>
        </authorList>
    </citation>
    <scope>IDENTIFICATION</scope>
</reference>
<reference evidence="3" key="1">
    <citation type="submission" date="2017-08" db="EMBL/GenBank/DDBJ databases">
        <title>USMARCv1.0.</title>
        <authorList>
            <person name="Hannum G.I."/>
            <person name="Koren S."/>
            <person name="Schroeder S.G."/>
            <person name="Chin S.C."/>
            <person name="Nonneman D.J."/>
            <person name="Becker S.A."/>
            <person name="Rosen B.D."/>
            <person name="Bickhart D.M."/>
            <person name="Putnam N.H."/>
            <person name="Green R.E."/>
            <person name="Tuggle C.K."/>
            <person name="Liu H."/>
            <person name="Rohrer G.A."/>
            <person name="Warr A."/>
            <person name="Hall R."/>
            <person name="Kim K."/>
            <person name="Hume D.A."/>
            <person name="Talbot R."/>
            <person name="Chow W."/>
            <person name="Howe K."/>
            <person name="Schwartz A.S."/>
            <person name="Watson M."/>
            <person name="Archibald A.L."/>
            <person name="Phillippy A.M."/>
            <person name="Smith T.P.L."/>
        </authorList>
    </citation>
    <scope>NUCLEOTIDE SEQUENCE [LARGE SCALE GENOMIC DNA]</scope>
</reference>
<sequence>RWPGRLGAGLDPRGRRAPTGLAPVVLVGVNCCPGRLEGTRGSTSSPERLVLESEGPRGRPAVPGASGRCPRPAVSTNSPGPLGLGSECPGVDQLSRDTRVCVRGPAGSTSCPG</sequence>
<name>A0A4X1SVZ1_PIG</name>
<dbReference type="Proteomes" id="UP000314985">
    <property type="component" value="Unassembled WGS sequence"/>
</dbReference>
<accession>A0A4X1SVZ1</accession>
<evidence type="ECO:0000256" key="1">
    <source>
        <dbReference type="SAM" id="MobiDB-lite"/>
    </source>
</evidence>
<protein>
    <submittedName>
        <fullName evidence="2">Uncharacterized protein</fullName>
    </submittedName>
</protein>
<dbReference type="Ensembl" id="ENSSSCT00070008587.1">
    <property type="protein sequence ID" value="ENSSSCP00070007069.1"/>
    <property type="gene ID" value="ENSSSCG00070004547.1"/>
</dbReference>
<evidence type="ECO:0000313" key="3">
    <source>
        <dbReference type="Proteomes" id="UP000314985"/>
    </source>
</evidence>
<dbReference type="AlphaFoldDB" id="A0A4X1SVZ1"/>